<dbReference type="Pfam" id="PF01522">
    <property type="entry name" value="Polysacc_deac_1"/>
    <property type="match status" value="1"/>
</dbReference>
<keyword evidence="4" id="KW-1185">Reference proteome</keyword>
<feature type="domain" description="NodB homology" evidence="2">
    <location>
        <begin position="39"/>
        <end position="226"/>
    </location>
</feature>
<dbReference type="InterPro" id="IPR011330">
    <property type="entry name" value="Glyco_hydro/deAcase_b/a-brl"/>
</dbReference>
<dbReference type="OrthoDB" id="2649545at2"/>
<evidence type="ECO:0000259" key="2">
    <source>
        <dbReference type="PROSITE" id="PS51677"/>
    </source>
</evidence>
<dbReference type="PROSITE" id="PS51677">
    <property type="entry name" value="NODB"/>
    <property type="match status" value="1"/>
</dbReference>
<dbReference type="Proteomes" id="UP000426246">
    <property type="component" value="Chromosome"/>
</dbReference>
<dbReference type="Pfam" id="PF22790">
    <property type="entry name" value="YkoP"/>
    <property type="match status" value="1"/>
</dbReference>
<dbReference type="EMBL" id="CP034235">
    <property type="protein sequence ID" value="QGQ98538.1"/>
    <property type="molecule type" value="Genomic_DNA"/>
</dbReference>
<dbReference type="KEGG" id="ppsc:EHS13_28495"/>
<dbReference type="InterPro" id="IPR054467">
    <property type="entry name" value="YkoP-like_dom"/>
</dbReference>
<evidence type="ECO:0000256" key="1">
    <source>
        <dbReference type="SAM" id="Phobius"/>
    </source>
</evidence>
<organism evidence="3 4">
    <name type="scientific">Paenibacillus psychroresistens</name>
    <dbReference type="NCBI Taxonomy" id="1778678"/>
    <lineage>
        <taxon>Bacteria</taxon>
        <taxon>Bacillati</taxon>
        <taxon>Bacillota</taxon>
        <taxon>Bacilli</taxon>
        <taxon>Bacillales</taxon>
        <taxon>Paenibacillaceae</taxon>
        <taxon>Paenibacillus</taxon>
    </lineage>
</organism>
<accession>A0A6B8RTK1</accession>
<evidence type="ECO:0000313" key="3">
    <source>
        <dbReference type="EMBL" id="QGQ98538.1"/>
    </source>
</evidence>
<dbReference type="RefSeq" id="WP_155703646.1">
    <property type="nucleotide sequence ID" value="NZ_CP034235.1"/>
</dbReference>
<dbReference type="GO" id="GO:0016810">
    <property type="term" value="F:hydrolase activity, acting on carbon-nitrogen (but not peptide) bonds"/>
    <property type="evidence" value="ECO:0007669"/>
    <property type="project" value="InterPro"/>
</dbReference>
<dbReference type="SUPFAM" id="SSF88713">
    <property type="entry name" value="Glycoside hydrolase/deacetylase"/>
    <property type="match status" value="1"/>
</dbReference>
<gene>
    <name evidence="3" type="ORF">EHS13_28495</name>
</gene>
<dbReference type="InterPro" id="IPR050248">
    <property type="entry name" value="Polysacc_deacetylase_ArnD"/>
</dbReference>
<reference evidence="4" key="1">
    <citation type="submission" date="2018-11" db="EMBL/GenBank/DDBJ databases">
        <title>Complete genome sequence of Paenibacillus sp. ML311-T8.</title>
        <authorList>
            <person name="Nam Y.-D."/>
            <person name="Kang J."/>
            <person name="Chung W.-H."/>
            <person name="Park Y.S."/>
        </authorList>
    </citation>
    <scope>NUCLEOTIDE SEQUENCE [LARGE SCALE GENOMIC DNA]</scope>
    <source>
        <strain evidence="4">ML311-T8</strain>
    </source>
</reference>
<feature type="transmembrane region" description="Helical" evidence="1">
    <location>
        <begin position="6"/>
        <end position="32"/>
    </location>
</feature>
<dbReference type="PANTHER" id="PTHR10587">
    <property type="entry name" value="GLYCOSYL TRANSFERASE-RELATED"/>
    <property type="match status" value="1"/>
</dbReference>
<dbReference type="InterPro" id="IPR002509">
    <property type="entry name" value="NODB_dom"/>
</dbReference>
<dbReference type="GO" id="GO:0005975">
    <property type="term" value="P:carbohydrate metabolic process"/>
    <property type="evidence" value="ECO:0007669"/>
    <property type="project" value="InterPro"/>
</dbReference>
<name>A0A6B8RTK1_9BACL</name>
<proteinExistence type="predicted"/>
<dbReference type="PANTHER" id="PTHR10587:SF137">
    <property type="entry name" value="4-DEOXY-4-FORMAMIDO-L-ARABINOSE-PHOSPHOUNDECAPRENOL DEFORMYLASE ARND-RELATED"/>
    <property type="match status" value="1"/>
</dbReference>
<dbReference type="AlphaFoldDB" id="A0A6B8RTK1"/>
<evidence type="ECO:0000313" key="4">
    <source>
        <dbReference type="Proteomes" id="UP000426246"/>
    </source>
</evidence>
<dbReference type="Gene3D" id="3.20.20.370">
    <property type="entry name" value="Glycoside hydrolase/deacetylase"/>
    <property type="match status" value="1"/>
</dbReference>
<keyword evidence="1" id="KW-1133">Transmembrane helix</keyword>
<keyword evidence="1" id="KW-0472">Membrane</keyword>
<keyword evidence="1" id="KW-0812">Transmembrane</keyword>
<protein>
    <submittedName>
        <fullName evidence="3">Polysaccharide deacetylase family protein</fullName>
    </submittedName>
</protein>
<dbReference type="CDD" id="cd10959">
    <property type="entry name" value="CE4_NodB_like_3"/>
    <property type="match status" value="1"/>
</dbReference>
<sequence>MREKLLWGILIFLVIYMFIPWLLTRIFGLGVFRKGSVRREIAFTFDDGPDPKYTPQLLDLLKKHNVKATFFVLGQKAELNPAIIKRIHDEGHQIGIHNYIHASNWLMTPWTIKKEHIHKSADIIEAITGDRPTYYRPPWGILNLGDFFLKNQYHIVFWSLMAYDWRSQISKKNLKNKLLRKITDGSVILLHDSGETFGADHDAPFYMLEALDHVLEDVTRRGLHCMRIDEMMNYQDRRTPTPLILSRTKQTVVFLWMLWERLFLKLFRVVAIDLQNPLLKVRVREYTGKEILTLEDGEQIVKGDLIAELHLDNSILFQLSADATSEMSLAIQIIRRMEVFMPQVNLLLQNDPQWHNVKGLYGISLIHRGSRKLGFSVIDLPTGIFSISTRYYLKLLLFVLHPQGKKRLQSKPQLLVPKIIAISKKELLNRYYA</sequence>